<dbReference type="OrthoDB" id="1025008at2"/>
<dbReference type="RefSeq" id="WP_021644721.1">
    <property type="nucleotide sequence ID" value="NZ_KE993085.1"/>
</dbReference>
<dbReference type="Proteomes" id="UP000016496">
    <property type="component" value="Unassembled WGS sequence"/>
</dbReference>
<evidence type="ECO:0000259" key="1">
    <source>
        <dbReference type="Pfam" id="PF21012"/>
    </source>
</evidence>
<accession>U2DVW2</accession>
<evidence type="ECO:0000313" key="2">
    <source>
        <dbReference type="EMBL" id="ERI85772.1"/>
    </source>
</evidence>
<dbReference type="AlphaFoldDB" id="U2DVW2"/>
<evidence type="ECO:0000313" key="3">
    <source>
        <dbReference type="Proteomes" id="UP000016496"/>
    </source>
</evidence>
<name>U2DVW2_9BACE</name>
<dbReference type="HOGENOM" id="CLU_040885_0_0_10"/>
<protein>
    <recommendedName>
        <fullName evidence="1">DUF6850 domain-containing protein</fullName>
    </recommendedName>
</protein>
<reference evidence="2 3" key="1">
    <citation type="submission" date="2013-08" db="EMBL/GenBank/DDBJ databases">
        <authorList>
            <person name="Weinstock G."/>
            <person name="Sodergren E."/>
            <person name="Wylie T."/>
            <person name="Fulton L."/>
            <person name="Fulton R."/>
            <person name="Fronick C."/>
            <person name="O'Laughlin M."/>
            <person name="Godfrey J."/>
            <person name="Miner T."/>
            <person name="Herter B."/>
            <person name="Appelbaum E."/>
            <person name="Cordes M."/>
            <person name="Lek S."/>
            <person name="Wollam A."/>
            <person name="Pepin K.H."/>
            <person name="Palsikar V.B."/>
            <person name="Mitreva M."/>
            <person name="Wilson R.K."/>
        </authorList>
    </citation>
    <scope>NUCLEOTIDE SEQUENCE [LARGE SCALE GENOMIC DNA]</scope>
    <source>
        <strain evidence="2 3">F0041</strain>
    </source>
</reference>
<gene>
    <name evidence="2" type="ORF">HMPREF1981_01359</name>
</gene>
<dbReference type="EMBL" id="AWSV01000076">
    <property type="protein sequence ID" value="ERI85772.1"/>
    <property type="molecule type" value="Genomic_DNA"/>
</dbReference>
<dbReference type="InterPro" id="IPR049236">
    <property type="entry name" value="DUF6850"/>
</dbReference>
<organism evidence="2 3">
    <name type="scientific">Bacteroides pyogenes F0041</name>
    <dbReference type="NCBI Taxonomy" id="1321819"/>
    <lineage>
        <taxon>Bacteria</taxon>
        <taxon>Pseudomonadati</taxon>
        <taxon>Bacteroidota</taxon>
        <taxon>Bacteroidia</taxon>
        <taxon>Bacteroidales</taxon>
        <taxon>Bacteroidaceae</taxon>
        <taxon>Bacteroides</taxon>
    </lineage>
</organism>
<dbReference type="PATRIC" id="fig|1321819.3.peg.1244"/>
<comment type="caution">
    <text evidence="2">The sequence shown here is derived from an EMBL/GenBank/DDBJ whole genome shotgun (WGS) entry which is preliminary data.</text>
</comment>
<feature type="domain" description="DUF6850" evidence="1">
    <location>
        <begin position="54"/>
        <end position="505"/>
    </location>
</feature>
<proteinExistence type="predicted"/>
<sequence length="505" mass="56465">MSKLRLLLVAIFMGILPVTTSYASDTLRIDRRVWQNIRSDRCFAGEVWENPALKFFMNQAPLSQLQMEGFAHKETESVSLQQGDGEHGFAIKANSVLRFTPESEIRGTAEYVNKKRKSVLWNESSDYETIYPYVSADEQGGDLNSETYRFSGEYVHSAGAYTWAARLAYQAVMEFRNADPRPKNTVSDLLFTIAGSRKIAGDYRGALSFHAGKYKQDNTLKFFSALGGTTIYHLTGLGMHYVRFAGANTNVLYDGASFGGSIDLLPEHKQGVFASAGYHRFGYDKQMKDLGDITLCTLKADKFSGEVSYMDGQKGIKASIIHKKRSGTEHVFGSPNGGIYPVINSVKSFSDVRNEFKLEGIYGQSSPTLSWNLISEVSLLSMDINYPEPERKICGKQANLRVSWENNKVFQHSSLTTIFSLGYRRSLSATRRMEGQKETDILKPLTDNTFQLLSSHLSMLSGTARWDIPVSFVKGGIFLQADVEYSRYHNLTTAWSAVLSLGLTF</sequence>
<dbReference type="Pfam" id="PF21012">
    <property type="entry name" value="DUF6850"/>
    <property type="match status" value="1"/>
</dbReference>